<evidence type="ECO:0000259" key="10">
    <source>
        <dbReference type="Pfam" id="PF07992"/>
    </source>
</evidence>
<gene>
    <name evidence="12" type="ORF">J0P97_14685</name>
</gene>
<evidence type="ECO:0000256" key="7">
    <source>
        <dbReference type="ARBA" id="ARBA00023027"/>
    </source>
</evidence>
<dbReference type="PRINTS" id="PR00368">
    <property type="entry name" value="FADPNR"/>
</dbReference>
<evidence type="ECO:0000313" key="13">
    <source>
        <dbReference type="Proteomes" id="UP000740605"/>
    </source>
</evidence>
<feature type="domain" description="FAD/NAD(P)-binding" evidence="10">
    <location>
        <begin position="23"/>
        <end position="319"/>
    </location>
</feature>
<comment type="cofactor">
    <cofactor evidence="1">
        <name>FAD</name>
        <dbReference type="ChEBI" id="CHEBI:57692"/>
    </cofactor>
</comment>
<keyword evidence="13" id="KW-1185">Reference proteome</keyword>
<dbReference type="EMBL" id="JAFLHG010000017">
    <property type="protein sequence ID" value="MBT8799302.1"/>
    <property type="molecule type" value="Genomic_DNA"/>
</dbReference>
<evidence type="ECO:0000313" key="12">
    <source>
        <dbReference type="EMBL" id="MBT8799302.1"/>
    </source>
</evidence>
<dbReference type="Proteomes" id="UP000740605">
    <property type="component" value="Unassembled WGS sequence"/>
</dbReference>
<reference evidence="12 13" key="1">
    <citation type="submission" date="2021-03" db="EMBL/GenBank/DDBJ databases">
        <title>Microbacterium pauli sp. nov., isolated from microfiltered milk.</title>
        <authorList>
            <person name="Bellassi P."/>
            <person name="Fontana A."/>
            <person name="Callegari M.L."/>
            <person name="Lorenzo M."/>
            <person name="Cappa F."/>
        </authorList>
    </citation>
    <scope>NUCLEOTIDE SEQUENCE [LARGE SCALE GENOMIC DNA]</scope>
    <source>
        <strain evidence="12 13">DSM 18909</strain>
    </source>
</reference>
<keyword evidence="7" id="KW-0520">NAD</keyword>
<accession>A0ABS5XXL9</accession>
<dbReference type="InterPro" id="IPR016156">
    <property type="entry name" value="FAD/NAD-linked_Rdtase_dimer_sf"/>
</dbReference>
<dbReference type="Pfam" id="PF14721">
    <property type="entry name" value="AIF_C"/>
    <property type="match status" value="1"/>
</dbReference>
<dbReference type="Gene3D" id="3.30.390.30">
    <property type="match status" value="1"/>
</dbReference>
<evidence type="ECO:0000256" key="3">
    <source>
        <dbReference type="ARBA" id="ARBA00022703"/>
    </source>
</evidence>
<dbReference type="Pfam" id="PF07992">
    <property type="entry name" value="Pyr_redox_2"/>
    <property type="match status" value="1"/>
</dbReference>
<evidence type="ECO:0000256" key="6">
    <source>
        <dbReference type="ARBA" id="ARBA00023002"/>
    </source>
</evidence>
<keyword evidence="4" id="KW-0274">FAD</keyword>
<feature type="domain" description="Mitochondrial apoptosis-inducing factor C-terminal" evidence="11">
    <location>
        <begin position="369"/>
        <end position="401"/>
    </location>
</feature>
<dbReference type="SUPFAM" id="SSF51905">
    <property type="entry name" value="FAD/NAD(P)-binding domain"/>
    <property type="match status" value="1"/>
</dbReference>
<evidence type="ECO:0000256" key="2">
    <source>
        <dbReference type="ARBA" id="ARBA00022630"/>
    </source>
</evidence>
<sequence length="420" mass="44633">MTSPHPDPHSDTRADGAPTTSAYDHIIVGGGMVADAAARGIRERDQDASIAIISDDIDEPYTRPALSKKLWTDPEFTWDDVPLGTAEDTGATVLLRTRVTALRPEAHEIDTDAGGTFSYRTLLLAPGGRPVPLPVEGGGKSDRVVAFRTAEDYRHLRALAAHAERIAVVGGGYIGSELAAALVQQGVDTVLVHSTPTLGSDVFPADLAEHFAAMFREAGVELVGGREVVGGVAGDAGVRLDLEGGDTVVADAVVSGLGIEVRSELAEAAGIRTGDGIVVDARLRTDRPDVYAAGDAAEYPDRILGRRRVEHVDNAEQMGRQAGRNLAGAEEEYTHTPYYYSAVFGTRYEAVGTLDGSLETVEDWAEPRERGVVYYLDEDRVVGVLLWNVPDATDDARAVLAEEGTVDRAALIGRIPGGSR</sequence>
<evidence type="ECO:0000259" key="11">
    <source>
        <dbReference type="Pfam" id="PF14721"/>
    </source>
</evidence>
<keyword evidence="3" id="KW-0053">Apoptosis</keyword>
<name>A0ABS5XXL9_9MICO</name>
<feature type="compositionally biased region" description="Basic and acidic residues" evidence="9">
    <location>
        <begin position="1"/>
        <end position="14"/>
    </location>
</feature>
<dbReference type="Gene3D" id="3.50.50.60">
    <property type="entry name" value="FAD/NAD(P)-binding domain"/>
    <property type="match status" value="2"/>
</dbReference>
<keyword evidence="5" id="KW-0809">Transit peptide</keyword>
<keyword evidence="2" id="KW-0285">Flavoprotein</keyword>
<dbReference type="InterPro" id="IPR023753">
    <property type="entry name" value="FAD/NAD-binding_dom"/>
</dbReference>
<dbReference type="SMART" id="SM01353">
    <property type="entry name" value="AIF_C"/>
    <property type="match status" value="1"/>
</dbReference>
<dbReference type="InterPro" id="IPR050446">
    <property type="entry name" value="FAD-oxidoreductase/Apoptosis"/>
</dbReference>
<protein>
    <submittedName>
        <fullName evidence="12">NAD(P)/FAD-dependent oxidoreductase</fullName>
    </submittedName>
</protein>
<evidence type="ECO:0000256" key="9">
    <source>
        <dbReference type="SAM" id="MobiDB-lite"/>
    </source>
</evidence>
<proteinExistence type="predicted"/>
<dbReference type="InterPro" id="IPR029324">
    <property type="entry name" value="AIF_C"/>
</dbReference>
<evidence type="ECO:0000256" key="4">
    <source>
        <dbReference type="ARBA" id="ARBA00022827"/>
    </source>
</evidence>
<organism evidence="12 13">
    <name type="scientific">Microbacterium flavum</name>
    <dbReference type="NCBI Taxonomy" id="415216"/>
    <lineage>
        <taxon>Bacteria</taxon>
        <taxon>Bacillati</taxon>
        <taxon>Actinomycetota</taxon>
        <taxon>Actinomycetes</taxon>
        <taxon>Micrococcales</taxon>
        <taxon>Microbacteriaceae</taxon>
        <taxon>Microbacterium</taxon>
    </lineage>
</organism>
<dbReference type="PANTHER" id="PTHR43557:SF4">
    <property type="entry name" value="APOPTOSIS-INDUCING FACTOR 1, MITOCHONDRIAL"/>
    <property type="match status" value="1"/>
</dbReference>
<dbReference type="SUPFAM" id="SSF55424">
    <property type="entry name" value="FAD/NAD-linked reductases, dimerisation (C-terminal) domain"/>
    <property type="match status" value="1"/>
</dbReference>
<evidence type="ECO:0000256" key="5">
    <source>
        <dbReference type="ARBA" id="ARBA00022946"/>
    </source>
</evidence>
<feature type="region of interest" description="Disordered" evidence="9">
    <location>
        <begin position="1"/>
        <end position="21"/>
    </location>
</feature>
<dbReference type="PANTHER" id="PTHR43557">
    <property type="entry name" value="APOPTOSIS-INDUCING FACTOR 1"/>
    <property type="match status" value="1"/>
</dbReference>
<comment type="catalytic activity">
    <reaction evidence="8">
        <text>A + NADH + H(+) = AH2 + NAD(+)</text>
        <dbReference type="Rhea" id="RHEA:11356"/>
        <dbReference type="ChEBI" id="CHEBI:13193"/>
        <dbReference type="ChEBI" id="CHEBI:15378"/>
        <dbReference type="ChEBI" id="CHEBI:17499"/>
        <dbReference type="ChEBI" id="CHEBI:57540"/>
        <dbReference type="ChEBI" id="CHEBI:57945"/>
    </reaction>
</comment>
<dbReference type="RefSeq" id="WP_215488534.1">
    <property type="nucleotide sequence ID" value="NZ_BAAAPJ010000002.1"/>
</dbReference>
<dbReference type="PRINTS" id="PR00411">
    <property type="entry name" value="PNDRDTASEI"/>
</dbReference>
<evidence type="ECO:0000256" key="8">
    <source>
        <dbReference type="ARBA" id="ARBA00047786"/>
    </source>
</evidence>
<comment type="caution">
    <text evidence="12">The sequence shown here is derived from an EMBL/GenBank/DDBJ whole genome shotgun (WGS) entry which is preliminary data.</text>
</comment>
<evidence type="ECO:0000256" key="1">
    <source>
        <dbReference type="ARBA" id="ARBA00001974"/>
    </source>
</evidence>
<dbReference type="InterPro" id="IPR036188">
    <property type="entry name" value="FAD/NAD-bd_sf"/>
</dbReference>
<keyword evidence="6" id="KW-0560">Oxidoreductase</keyword>